<evidence type="ECO:0000313" key="2">
    <source>
        <dbReference type="EMBL" id="GFD07909.1"/>
    </source>
</evidence>
<feature type="non-terminal residue" evidence="2">
    <location>
        <position position="1"/>
    </location>
</feature>
<dbReference type="EMBL" id="BKCJ011234642">
    <property type="protein sequence ID" value="GFD07909.1"/>
    <property type="molecule type" value="Genomic_DNA"/>
</dbReference>
<name>A0A699TF13_TANCI</name>
<dbReference type="EMBL" id="BKCJ011331154">
    <property type="protein sequence ID" value="GFD21628.1"/>
    <property type="molecule type" value="Genomic_DNA"/>
</dbReference>
<gene>
    <name evidence="2" type="ORF">Tci_879878</name>
    <name evidence="3" type="ORF">Tci_893597</name>
</gene>
<proteinExistence type="predicted"/>
<sequence length="46" mass="4845">GVSSVSRAETHVYTPAPGGFEAQNGLPDSILSSEPKPIVQHRPHPP</sequence>
<evidence type="ECO:0000256" key="1">
    <source>
        <dbReference type="SAM" id="MobiDB-lite"/>
    </source>
</evidence>
<dbReference type="AlphaFoldDB" id="A0A699TF13"/>
<protein>
    <submittedName>
        <fullName evidence="2">Uncharacterized protein</fullName>
    </submittedName>
</protein>
<reference evidence="2" key="1">
    <citation type="journal article" date="2019" name="Sci. Rep.">
        <title>Draft genome of Tanacetum cinerariifolium, the natural source of mosquito coil.</title>
        <authorList>
            <person name="Yamashiro T."/>
            <person name="Shiraishi A."/>
            <person name="Satake H."/>
            <person name="Nakayama K."/>
        </authorList>
    </citation>
    <scope>NUCLEOTIDE SEQUENCE</scope>
</reference>
<comment type="caution">
    <text evidence="2">The sequence shown here is derived from an EMBL/GenBank/DDBJ whole genome shotgun (WGS) entry which is preliminary data.</text>
</comment>
<feature type="region of interest" description="Disordered" evidence="1">
    <location>
        <begin position="1"/>
        <end position="46"/>
    </location>
</feature>
<organism evidence="2">
    <name type="scientific">Tanacetum cinerariifolium</name>
    <name type="common">Dalmatian daisy</name>
    <name type="synonym">Chrysanthemum cinerariifolium</name>
    <dbReference type="NCBI Taxonomy" id="118510"/>
    <lineage>
        <taxon>Eukaryota</taxon>
        <taxon>Viridiplantae</taxon>
        <taxon>Streptophyta</taxon>
        <taxon>Embryophyta</taxon>
        <taxon>Tracheophyta</taxon>
        <taxon>Spermatophyta</taxon>
        <taxon>Magnoliopsida</taxon>
        <taxon>eudicotyledons</taxon>
        <taxon>Gunneridae</taxon>
        <taxon>Pentapetalae</taxon>
        <taxon>asterids</taxon>
        <taxon>campanulids</taxon>
        <taxon>Asterales</taxon>
        <taxon>Asteraceae</taxon>
        <taxon>Asteroideae</taxon>
        <taxon>Anthemideae</taxon>
        <taxon>Anthemidinae</taxon>
        <taxon>Tanacetum</taxon>
    </lineage>
</organism>
<evidence type="ECO:0000313" key="3">
    <source>
        <dbReference type="EMBL" id="GFD21628.1"/>
    </source>
</evidence>
<accession>A0A699TF13</accession>